<protein>
    <recommendedName>
        <fullName evidence="3">ACB domain-containing protein</fullName>
    </recommendedName>
</protein>
<dbReference type="PROSITE" id="PS51228">
    <property type="entry name" value="ACB_2"/>
    <property type="match status" value="1"/>
</dbReference>
<keyword evidence="5" id="KW-1185">Reference proteome</keyword>
<dbReference type="GO" id="GO:0000062">
    <property type="term" value="F:fatty-acyl-CoA binding"/>
    <property type="evidence" value="ECO:0007669"/>
    <property type="project" value="InterPro"/>
</dbReference>
<evidence type="ECO:0000256" key="2">
    <source>
        <dbReference type="ARBA" id="ARBA00023121"/>
    </source>
</evidence>
<dbReference type="RefSeq" id="XP_044543404.1">
    <property type="nucleotide sequence ID" value="XM_044686681.1"/>
</dbReference>
<dbReference type="Pfam" id="PF00887">
    <property type="entry name" value="ACBP"/>
    <property type="match status" value="1"/>
</dbReference>
<organism evidence="4 5">
    <name type="scientific">Naegleria lovaniensis</name>
    <name type="common">Amoeba</name>
    <dbReference type="NCBI Taxonomy" id="51637"/>
    <lineage>
        <taxon>Eukaryota</taxon>
        <taxon>Discoba</taxon>
        <taxon>Heterolobosea</taxon>
        <taxon>Tetramitia</taxon>
        <taxon>Eutetramitia</taxon>
        <taxon>Vahlkampfiidae</taxon>
        <taxon>Naegleria</taxon>
    </lineage>
</organism>
<dbReference type="EMBL" id="PYSW02000047">
    <property type="protein sequence ID" value="KAG2374230.1"/>
    <property type="molecule type" value="Genomic_DNA"/>
</dbReference>
<dbReference type="Gene3D" id="1.20.80.10">
    <property type="match status" value="1"/>
</dbReference>
<sequence length="88" mass="10094">MVSQTEFEQAAATIKTITSGPTNEELLLLYSLYKQATVGDVNTEQPSIFNMKERAKWDAWKEKEGMSKEDAMEQYVALVNELVQKYKK</sequence>
<dbReference type="PRINTS" id="PR00689">
    <property type="entry name" value="ACOABINDINGP"/>
</dbReference>
<dbReference type="InterPro" id="IPR014352">
    <property type="entry name" value="FERM/acyl-CoA-bd_prot_sf"/>
</dbReference>
<comment type="similarity">
    <text evidence="1">Belongs to the ACBP family.</text>
</comment>
<dbReference type="InterPro" id="IPR022408">
    <property type="entry name" value="Acyl-CoA-binding_prot_CS"/>
</dbReference>
<dbReference type="GeneID" id="68103521"/>
<dbReference type="InterPro" id="IPR000582">
    <property type="entry name" value="Acyl-CoA-binding_protein"/>
</dbReference>
<reference evidence="4 5" key="1">
    <citation type="journal article" date="2018" name="BMC Genomics">
        <title>The genome of Naegleria lovaniensis, the basis for a comparative approach to unravel pathogenicity factors of the human pathogenic amoeba N. fowleri.</title>
        <authorList>
            <person name="Liechti N."/>
            <person name="Schurch N."/>
            <person name="Bruggmann R."/>
            <person name="Wittwer M."/>
        </authorList>
    </citation>
    <scope>NUCLEOTIDE SEQUENCE [LARGE SCALE GENOMIC DNA]</scope>
    <source>
        <strain evidence="4 5">ATCC 30569</strain>
    </source>
</reference>
<evidence type="ECO:0000313" key="5">
    <source>
        <dbReference type="Proteomes" id="UP000816034"/>
    </source>
</evidence>
<evidence type="ECO:0000259" key="3">
    <source>
        <dbReference type="PROSITE" id="PS51228"/>
    </source>
</evidence>
<dbReference type="FunFam" id="1.20.80.10:FF:000010">
    <property type="entry name" value="Acyl-CoA-binding domain-containing protein 5"/>
    <property type="match status" value="1"/>
</dbReference>
<name>A0AA88GEY4_NAELO</name>
<dbReference type="PROSITE" id="PS00880">
    <property type="entry name" value="ACB_1"/>
    <property type="match status" value="1"/>
</dbReference>
<accession>A0AA88GEY4</accession>
<evidence type="ECO:0000313" key="4">
    <source>
        <dbReference type="EMBL" id="KAG2374230.1"/>
    </source>
</evidence>
<comment type="caution">
    <text evidence="4">The sequence shown here is derived from an EMBL/GenBank/DDBJ whole genome shotgun (WGS) entry which is preliminary data.</text>
</comment>
<dbReference type="PANTHER" id="PTHR23310:SF62">
    <property type="entry name" value="ACYL-COA BINDING PROTEIN 1, ISOFORM A"/>
    <property type="match status" value="1"/>
</dbReference>
<evidence type="ECO:0000256" key="1">
    <source>
        <dbReference type="ARBA" id="ARBA00005567"/>
    </source>
</evidence>
<gene>
    <name evidence="4" type="ORF">C9374_011067</name>
</gene>
<dbReference type="PANTHER" id="PTHR23310">
    <property type="entry name" value="ACYL-COA-BINDING PROTEIN, ACBP"/>
    <property type="match status" value="1"/>
</dbReference>
<feature type="domain" description="ACB" evidence="3">
    <location>
        <begin position="3"/>
        <end position="88"/>
    </location>
</feature>
<keyword evidence="2" id="KW-0446">Lipid-binding</keyword>
<proteinExistence type="inferred from homology"/>
<dbReference type="SUPFAM" id="SSF47027">
    <property type="entry name" value="Acyl-CoA binding protein"/>
    <property type="match status" value="1"/>
</dbReference>
<dbReference type="InterPro" id="IPR035984">
    <property type="entry name" value="Acyl-CoA-binding_sf"/>
</dbReference>
<dbReference type="AlphaFoldDB" id="A0AA88GEY4"/>
<dbReference type="GO" id="GO:0006631">
    <property type="term" value="P:fatty acid metabolic process"/>
    <property type="evidence" value="ECO:0007669"/>
    <property type="project" value="TreeGrafter"/>
</dbReference>
<dbReference type="Proteomes" id="UP000816034">
    <property type="component" value="Unassembled WGS sequence"/>
</dbReference>